<evidence type="ECO:0000313" key="3">
    <source>
        <dbReference type="Proteomes" id="UP001189429"/>
    </source>
</evidence>
<comment type="caution">
    <text evidence="2">The sequence shown here is derived from an EMBL/GenBank/DDBJ whole genome shotgun (WGS) entry which is preliminary data.</text>
</comment>
<feature type="region of interest" description="Disordered" evidence="1">
    <location>
        <begin position="149"/>
        <end position="172"/>
    </location>
</feature>
<organism evidence="2 3">
    <name type="scientific">Prorocentrum cordatum</name>
    <dbReference type="NCBI Taxonomy" id="2364126"/>
    <lineage>
        <taxon>Eukaryota</taxon>
        <taxon>Sar</taxon>
        <taxon>Alveolata</taxon>
        <taxon>Dinophyceae</taxon>
        <taxon>Prorocentrales</taxon>
        <taxon>Prorocentraceae</taxon>
        <taxon>Prorocentrum</taxon>
    </lineage>
</organism>
<name>A0ABN9U8A8_9DINO</name>
<proteinExistence type="predicted"/>
<reference evidence="2" key="1">
    <citation type="submission" date="2023-10" db="EMBL/GenBank/DDBJ databases">
        <authorList>
            <person name="Chen Y."/>
            <person name="Shah S."/>
            <person name="Dougan E. K."/>
            <person name="Thang M."/>
            <person name="Chan C."/>
        </authorList>
    </citation>
    <scope>NUCLEOTIDE SEQUENCE [LARGE SCALE GENOMIC DNA]</scope>
</reference>
<accession>A0ABN9U8A8</accession>
<feature type="non-terminal residue" evidence="2">
    <location>
        <position position="172"/>
    </location>
</feature>
<dbReference type="Proteomes" id="UP001189429">
    <property type="component" value="Unassembled WGS sequence"/>
</dbReference>
<dbReference type="EMBL" id="CAUYUJ010015437">
    <property type="protein sequence ID" value="CAK0853910.1"/>
    <property type="molecule type" value="Genomic_DNA"/>
</dbReference>
<sequence>MNSHRRRREACRDSEQAARPRSEAHRRARRRTRRLAIRTGSPYAAEALREAAAAVGLEVHASAPCVWGDFSLLDWDGLLQDTGDVPSGCRFSCLYLRASLVRKAMLAHYLSKRGADASSVLPEGFVVDLEDESDVEDLRRKLERWPLPPAAPGAAGHPLWVAKASTANRGGS</sequence>
<protein>
    <submittedName>
        <fullName evidence="2">Uncharacterized protein</fullName>
    </submittedName>
</protein>
<evidence type="ECO:0000256" key="1">
    <source>
        <dbReference type="SAM" id="MobiDB-lite"/>
    </source>
</evidence>
<evidence type="ECO:0000313" key="2">
    <source>
        <dbReference type="EMBL" id="CAK0853910.1"/>
    </source>
</evidence>
<keyword evidence="3" id="KW-1185">Reference proteome</keyword>
<feature type="compositionally biased region" description="Basic and acidic residues" evidence="1">
    <location>
        <begin position="10"/>
        <end position="25"/>
    </location>
</feature>
<gene>
    <name evidence="2" type="ORF">PCOR1329_LOCUS45236</name>
</gene>
<feature type="region of interest" description="Disordered" evidence="1">
    <location>
        <begin position="1"/>
        <end position="30"/>
    </location>
</feature>